<dbReference type="AlphaFoldDB" id="A0A9X2ARS4"/>
<accession>A0A9X2ARS4</accession>
<name>A0A9X2ARS4_9BURK</name>
<evidence type="ECO:0000313" key="2">
    <source>
        <dbReference type="Proteomes" id="UP001139447"/>
    </source>
</evidence>
<keyword evidence="2" id="KW-1185">Reference proteome</keyword>
<sequence>MMTMTGSFSNLYIRLEQRSRLGLRCFTATIWLDRLDGPVQNWSRKFGFNQMGLQALS</sequence>
<dbReference type="RefSeq" id="WP_243307166.1">
    <property type="nucleotide sequence ID" value="NZ_JALGBI010000001.1"/>
</dbReference>
<proteinExistence type="predicted"/>
<gene>
    <name evidence="1" type="ORF">MMF98_14935</name>
</gene>
<evidence type="ECO:0000313" key="1">
    <source>
        <dbReference type="EMBL" id="MCJ0764511.1"/>
    </source>
</evidence>
<dbReference type="Proteomes" id="UP001139447">
    <property type="component" value="Unassembled WGS sequence"/>
</dbReference>
<reference evidence="1" key="1">
    <citation type="submission" date="2022-03" db="EMBL/GenBank/DDBJ databases">
        <authorList>
            <person name="Woo C.Y."/>
        </authorList>
    </citation>
    <scope>NUCLEOTIDE SEQUENCE</scope>
    <source>
        <strain evidence="1">CYS-02</strain>
    </source>
</reference>
<dbReference type="EMBL" id="JALGBI010000001">
    <property type="protein sequence ID" value="MCJ0764511.1"/>
    <property type="molecule type" value="Genomic_DNA"/>
</dbReference>
<comment type="caution">
    <text evidence="1">The sequence shown here is derived from an EMBL/GenBank/DDBJ whole genome shotgun (WGS) entry which is preliminary data.</text>
</comment>
<organism evidence="1 2">
    <name type="scientific">Variovorax terrae</name>
    <dbReference type="NCBI Taxonomy" id="2923278"/>
    <lineage>
        <taxon>Bacteria</taxon>
        <taxon>Pseudomonadati</taxon>
        <taxon>Pseudomonadota</taxon>
        <taxon>Betaproteobacteria</taxon>
        <taxon>Burkholderiales</taxon>
        <taxon>Comamonadaceae</taxon>
        <taxon>Variovorax</taxon>
    </lineage>
</organism>
<protein>
    <submittedName>
        <fullName evidence="1">Uncharacterized protein</fullName>
    </submittedName>
</protein>